<name>A0A1H4U5C9_9BACT</name>
<protein>
    <recommendedName>
        <fullName evidence="3">DUF885 domain-containing protein</fullName>
    </recommendedName>
</protein>
<dbReference type="Proteomes" id="UP000182409">
    <property type="component" value="Unassembled WGS sequence"/>
</dbReference>
<proteinExistence type="predicted"/>
<evidence type="ECO:0000313" key="1">
    <source>
        <dbReference type="EMBL" id="SEC63929.1"/>
    </source>
</evidence>
<gene>
    <name evidence="1" type="ORF">SAMN05443244_3963</name>
</gene>
<accession>A0A1H4U5C9</accession>
<evidence type="ECO:0000313" key="2">
    <source>
        <dbReference type="Proteomes" id="UP000182409"/>
    </source>
</evidence>
<reference evidence="1 2" key="1">
    <citation type="submission" date="2016-10" db="EMBL/GenBank/DDBJ databases">
        <authorList>
            <person name="de Groot N.N."/>
        </authorList>
    </citation>
    <scope>NUCLEOTIDE SEQUENCE [LARGE SCALE GENOMIC DNA]</scope>
    <source>
        <strain evidence="1 2">AB35.6</strain>
    </source>
</reference>
<dbReference type="AlphaFoldDB" id="A0A1H4U5C9"/>
<sequence length="460" mass="50899">MEDISNPRRWVSRSVAVVLTCFALALAGCTSSRSADGKADPWETIAGRYVRLVVALGERDPDSLDFAVVSQGLRVEVHAAYPNLGQIGREAKALRAQVHELRIADRTPVDKGLVERGALLEAQLVAIERRVEMLQGQRFPFDDEARFLFATTRLTDRSVAERSRARSSIESLLPPERRATHQSSSERYAAYDSGFAVPAERLQPVMVAALAACRERTAAHVSLPANESIELAFVRNRPWSAFSRYLGSAHSLIQVNLDFPLTVDEALELACHEGYPGHHVFNTLHEAAFVQQKRWMEASVQPTFSPESFLSEAAAAYAPRMVLSDAERAYVERVILFPLAGLPASKADLYVKISTLVRSLKSAEPSIAQRYVDGDLEFVRAGSALGAEAFMAHPDATLLYLNEYRSYMLAYTDGEERVSRWVDGGAESGGAARTRSLEDRWSRYRELAITPGAQHFLSAE</sequence>
<dbReference type="EMBL" id="FNSD01000001">
    <property type="protein sequence ID" value="SEC63929.1"/>
    <property type="molecule type" value="Genomic_DNA"/>
</dbReference>
<evidence type="ECO:0008006" key="3">
    <source>
        <dbReference type="Google" id="ProtNLM"/>
    </source>
</evidence>
<organism evidence="1 2">
    <name type="scientific">Terriglobus roseus</name>
    <dbReference type="NCBI Taxonomy" id="392734"/>
    <lineage>
        <taxon>Bacteria</taxon>
        <taxon>Pseudomonadati</taxon>
        <taxon>Acidobacteriota</taxon>
        <taxon>Terriglobia</taxon>
        <taxon>Terriglobales</taxon>
        <taxon>Acidobacteriaceae</taxon>
        <taxon>Terriglobus</taxon>
    </lineage>
</organism>